<dbReference type="Gene3D" id="1.10.1040.10">
    <property type="entry name" value="N-(1-d-carboxylethyl)-l-norvaline Dehydrogenase, domain 2"/>
    <property type="match status" value="1"/>
</dbReference>
<dbReference type="GO" id="GO:0005975">
    <property type="term" value="P:carbohydrate metabolic process"/>
    <property type="evidence" value="ECO:0007669"/>
    <property type="project" value="InterPro"/>
</dbReference>
<name>A0A6A7JUG7_9BACT</name>
<dbReference type="InterPro" id="IPR013328">
    <property type="entry name" value="6PGD_dom2"/>
</dbReference>
<feature type="domain" description="Glycerol-3-phosphate dehydrogenase NAD-dependent C-terminal" evidence="16">
    <location>
        <begin position="151"/>
        <end position="285"/>
    </location>
</feature>
<keyword evidence="8 11" id="KW-0443">Lipid metabolism</keyword>
<feature type="binding site" evidence="11">
    <location>
        <position position="80"/>
    </location>
    <ligand>
        <name>sn-glycerol 3-phosphate</name>
        <dbReference type="ChEBI" id="CHEBI:57597"/>
    </ligand>
</feature>
<feature type="binding site" evidence="14">
    <location>
        <position position="226"/>
    </location>
    <ligand>
        <name>NAD(+)</name>
        <dbReference type="ChEBI" id="CHEBI:57540"/>
    </ligand>
</feature>
<evidence type="ECO:0000256" key="5">
    <source>
        <dbReference type="ARBA" id="ARBA00022857"/>
    </source>
</evidence>
<dbReference type="Gene3D" id="3.40.50.720">
    <property type="entry name" value="NAD(P)-binding Rossmann-like Domain"/>
    <property type="match status" value="1"/>
</dbReference>
<sequence>MMNIAIIGAGKWGSALHVALRENHTCSLSSACGRNVKDFVSIKEALNCEYLVFALSSQGIYTWLKKHFIYKGQKILIASKGIQDQTCQFLDEIFLDFISKDDFCVLSGPSFASEVMQKLPTALMISGKNLDLCAKFASFFPDFIKIYIDDDVRGAEICGAYKNVLAIASGISDGLKLGNNARAALISRGLIEMHRFGKFFGAKEETFLGLSGAGDLFLTASSVLSRNYRVGLALAQNKSLKEILQELQEVAEGVKTAYAIEKLAKFNGIYTPIVNEIVEIFKGKSVYEATQNLLKQNYN</sequence>
<feature type="active site" description="Proton acceptor" evidence="11 12">
    <location>
        <position position="162"/>
    </location>
</feature>
<evidence type="ECO:0000256" key="3">
    <source>
        <dbReference type="ARBA" id="ARBA00022516"/>
    </source>
</evidence>
<dbReference type="EMBL" id="WHMJ01000029">
    <property type="protein sequence ID" value="MPV91995.1"/>
    <property type="molecule type" value="Genomic_DNA"/>
</dbReference>
<comment type="similarity">
    <text evidence="1 11">Belongs to the NAD-dependent glycerol-3-phosphate dehydrogenase family.</text>
</comment>
<dbReference type="Pfam" id="PF07479">
    <property type="entry name" value="NAD_Gly3P_dh_C"/>
    <property type="match status" value="1"/>
</dbReference>
<dbReference type="UniPathway" id="UPA00940"/>
<dbReference type="InterPro" id="IPR011128">
    <property type="entry name" value="G3P_DH_NAD-dep_N"/>
</dbReference>
<evidence type="ECO:0000256" key="8">
    <source>
        <dbReference type="ARBA" id="ARBA00023098"/>
    </source>
</evidence>
<gene>
    <name evidence="11" type="primary">gpsA</name>
    <name evidence="17" type="ORF">A2J15_001015</name>
    <name evidence="18" type="ORF">GC022_07610</name>
</gene>
<proteinExistence type="inferred from homology"/>
<feature type="binding site" evidence="11">
    <location>
        <position position="225"/>
    </location>
    <ligand>
        <name>sn-glycerol 3-phosphate</name>
        <dbReference type="ChEBI" id="CHEBI:57597"/>
    </ligand>
</feature>
<evidence type="ECO:0000256" key="4">
    <source>
        <dbReference type="ARBA" id="ARBA00022741"/>
    </source>
</evidence>
<keyword evidence="6 11" id="KW-0560">Oxidoreductase</keyword>
<dbReference type="RefSeq" id="WP_116980460.1">
    <property type="nucleotide sequence ID" value="NZ_CBCSFE010000002.1"/>
</dbReference>
<reference evidence="17 19" key="1">
    <citation type="submission" date="2018-08" db="EMBL/GenBank/DDBJ databases">
        <title>Survival mechanisms of Campylobacter hepaticus identified by genomic analysis and comparative transcriptomic analysis of in vivo and in vitro derived bacteria.</title>
        <authorList>
            <person name="Van T.T.H."/>
            <person name="Moore R.J."/>
        </authorList>
    </citation>
    <scope>NUCLEOTIDE SEQUENCE [LARGE SCALE GENOMIC DNA]</scope>
    <source>
        <strain evidence="17 19">HV10</strain>
    </source>
</reference>
<dbReference type="EMBL" id="CP031611">
    <property type="protein sequence ID" value="AXP08331.1"/>
    <property type="molecule type" value="Genomic_DNA"/>
</dbReference>
<evidence type="ECO:0000256" key="2">
    <source>
        <dbReference type="ARBA" id="ARBA00022490"/>
    </source>
</evidence>
<keyword evidence="10 11" id="KW-1208">Phospholipid metabolism</keyword>
<keyword evidence="5 11" id="KW-0521">NADP</keyword>
<dbReference type="Proteomes" id="UP000093205">
    <property type="component" value="Chromosome"/>
</dbReference>
<comment type="caution">
    <text evidence="11">Lacks conserved residue(s) required for the propagation of feature annotation.</text>
</comment>
<dbReference type="GO" id="GO:0008654">
    <property type="term" value="P:phospholipid biosynthetic process"/>
    <property type="evidence" value="ECO:0007669"/>
    <property type="project" value="UniProtKB-KW"/>
</dbReference>
<evidence type="ECO:0000256" key="12">
    <source>
        <dbReference type="PIRSR" id="PIRSR000114-1"/>
    </source>
</evidence>
<feature type="binding site" evidence="13">
    <location>
        <position position="80"/>
    </location>
    <ligand>
        <name>substrate</name>
    </ligand>
</feature>
<dbReference type="GO" id="GO:0051287">
    <property type="term" value="F:NAD binding"/>
    <property type="evidence" value="ECO:0007669"/>
    <property type="project" value="InterPro"/>
</dbReference>
<evidence type="ECO:0000313" key="18">
    <source>
        <dbReference type="EMBL" id="MPV91995.1"/>
    </source>
</evidence>
<comment type="catalytic activity">
    <reaction evidence="11">
        <text>sn-glycerol 3-phosphate + NAD(+) = dihydroxyacetone phosphate + NADH + H(+)</text>
        <dbReference type="Rhea" id="RHEA:11092"/>
        <dbReference type="ChEBI" id="CHEBI:15378"/>
        <dbReference type="ChEBI" id="CHEBI:57540"/>
        <dbReference type="ChEBI" id="CHEBI:57597"/>
        <dbReference type="ChEBI" id="CHEBI:57642"/>
        <dbReference type="ChEBI" id="CHEBI:57945"/>
        <dbReference type="EC" id="1.1.1.94"/>
    </reaction>
</comment>
<comment type="pathway">
    <text evidence="11">Membrane lipid metabolism; glycerophospholipid metabolism.</text>
</comment>
<dbReference type="FunFam" id="1.10.1040.10:FF:000025">
    <property type="entry name" value="Glycerol-3-phosphate dehydrogenase [NAD(P)+]"/>
    <property type="match status" value="1"/>
</dbReference>
<evidence type="ECO:0000256" key="11">
    <source>
        <dbReference type="HAMAP-Rule" id="MF_00394"/>
    </source>
</evidence>
<feature type="binding site" evidence="11">
    <location>
        <position position="226"/>
    </location>
    <ligand>
        <name>NADPH</name>
        <dbReference type="ChEBI" id="CHEBI:57783"/>
    </ligand>
</feature>
<evidence type="ECO:0000259" key="15">
    <source>
        <dbReference type="Pfam" id="PF01210"/>
    </source>
</evidence>
<dbReference type="SUPFAM" id="SSF48179">
    <property type="entry name" value="6-phosphogluconate dehydrogenase C-terminal domain-like"/>
    <property type="match status" value="1"/>
</dbReference>
<accession>A0A6A7JUG7</accession>
<feature type="binding site" evidence="11">
    <location>
        <position position="252"/>
    </location>
    <ligand>
        <name>NADPH</name>
        <dbReference type="ChEBI" id="CHEBI:57783"/>
    </ligand>
</feature>
<dbReference type="InterPro" id="IPR036291">
    <property type="entry name" value="NAD(P)-bd_dom_sf"/>
</dbReference>
<evidence type="ECO:0000313" key="19">
    <source>
        <dbReference type="Proteomes" id="UP000093205"/>
    </source>
</evidence>
<keyword evidence="3 11" id="KW-0444">Lipid biosynthesis</keyword>
<dbReference type="InterPro" id="IPR006168">
    <property type="entry name" value="G3P_DH_NAD-dep"/>
</dbReference>
<dbReference type="GO" id="GO:0005829">
    <property type="term" value="C:cytosol"/>
    <property type="evidence" value="ECO:0007669"/>
    <property type="project" value="TreeGrafter"/>
</dbReference>
<feature type="binding site" evidence="11">
    <location>
        <position position="112"/>
    </location>
    <ligand>
        <name>NADPH</name>
        <dbReference type="ChEBI" id="CHEBI:57783"/>
    </ligand>
</feature>
<feature type="binding site" evidence="11">
    <location>
        <position position="50"/>
    </location>
    <ligand>
        <name>NADPH</name>
        <dbReference type="ChEBI" id="CHEBI:57783"/>
    </ligand>
</feature>
<dbReference type="OrthoDB" id="9812273at2"/>
<dbReference type="KEGG" id="chw:A2J15_001015"/>
<evidence type="ECO:0000256" key="13">
    <source>
        <dbReference type="PIRSR" id="PIRSR000114-2"/>
    </source>
</evidence>
<dbReference type="SUPFAM" id="SSF51735">
    <property type="entry name" value="NAD(P)-binding Rossmann-fold domains"/>
    <property type="match status" value="1"/>
</dbReference>
<dbReference type="PROSITE" id="PS00957">
    <property type="entry name" value="NAD_G3PDH"/>
    <property type="match status" value="1"/>
</dbReference>
<dbReference type="PANTHER" id="PTHR11728">
    <property type="entry name" value="GLYCEROL-3-PHOSPHATE DEHYDROGENASE"/>
    <property type="match status" value="1"/>
</dbReference>
<evidence type="ECO:0000256" key="7">
    <source>
        <dbReference type="ARBA" id="ARBA00023027"/>
    </source>
</evidence>
<dbReference type="GO" id="GO:0046168">
    <property type="term" value="P:glycerol-3-phosphate catabolic process"/>
    <property type="evidence" value="ECO:0007669"/>
    <property type="project" value="InterPro"/>
</dbReference>
<comment type="function">
    <text evidence="11">Catalyzes the reduction of the glycolytic intermediate dihydroxyacetone phosphate (DHAP) to sn-glycerol 3-phosphate (G3P), the key precursor for phospholipid synthesis.</text>
</comment>
<feature type="binding site" evidence="11">
    <location>
        <position position="215"/>
    </location>
    <ligand>
        <name>sn-glycerol 3-phosphate</name>
        <dbReference type="ChEBI" id="CHEBI:57597"/>
    </ligand>
</feature>
<feature type="binding site" evidence="11">
    <location>
        <position position="12"/>
    </location>
    <ligand>
        <name>NADPH</name>
        <dbReference type="ChEBI" id="CHEBI:57783"/>
    </ligand>
</feature>
<feature type="domain" description="Glycerol-3-phosphate dehydrogenase NAD-dependent N-terminal" evidence="15">
    <location>
        <begin position="31"/>
        <end position="131"/>
    </location>
</feature>
<dbReference type="InterPro" id="IPR006109">
    <property type="entry name" value="G3P_DH_NAD-dep_C"/>
</dbReference>
<dbReference type="InterPro" id="IPR008927">
    <property type="entry name" value="6-PGluconate_DH-like_C_sf"/>
</dbReference>
<keyword evidence="19" id="KW-1185">Reference proteome</keyword>
<keyword evidence="4 11" id="KW-0547">Nucleotide-binding</keyword>
<feature type="binding site" evidence="11">
    <location>
        <position position="80"/>
    </location>
    <ligand>
        <name>NADPH</name>
        <dbReference type="ChEBI" id="CHEBI:57783"/>
    </ligand>
</feature>
<evidence type="ECO:0000256" key="14">
    <source>
        <dbReference type="PIRSR" id="PIRSR000114-3"/>
    </source>
</evidence>
<comment type="catalytic activity">
    <reaction evidence="11">
        <text>sn-glycerol 3-phosphate + NADP(+) = dihydroxyacetone phosphate + NADPH + H(+)</text>
        <dbReference type="Rhea" id="RHEA:11096"/>
        <dbReference type="ChEBI" id="CHEBI:15378"/>
        <dbReference type="ChEBI" id="CHEBI:57597"/>
        <dbReference type="ChEBI" id="CHEBI:57642"/>
        <dbReference type="ChEBI" id="CHEBI:57783"/>
        <dbReference type="ChEBI" id="CHEBI:58349"/>
        <dbReference type="EC" id="1.1.1.94"/>
    </reaction>
</comment>
<dbReference type="GO" id="GO:0046167">
    <property type="term" value="P:glycerol-3-phosphate biosynthetic process"/>
    <property type="evidence" value="ECO:0007669"/>
    <property type="project" value="UniProtKB-UniRule"/>
</dbReference>
<evidence type="ECO:0000256" key="9">
    <source>
        <dbReference type="ARBA" id="ARBA00023209"/>
    </source>
</evidence>
<dbReference type="NCBIfam" id="NF000943">
    <property type="entry name" value="PRK00094.2-1"/>
    <property type="match status" value="1"/>
</dbReference>
<protein>
    <recommendedName>
        <fullName evidence="11">Glycerol-3-phosphate dehydrogenase [NAD(P)+]</fullName>
        <ecNumber evidence="11">1.1.1.94</ecNumber>
    </recommendedName>
    <alternativeName>
        <fullName evidence="11">NAD(P)(+)-dependent glycerol-3-phosphate dehydrogenase</fullName>
    </alternativeName>
    <alternativeName>
        <fullName evidence="11">NAD(P)H-dependent dihydroxyacetone-phosphate reductase</fullName>
    </alternativeName>
</protein>
<feature type="binding site" evidence="14">
    <location>
        <begin position="8"/>
        <end position="13"/>
    </location>
    <ligand>
        <name>NAD(+)</name>
        <dbReference type="ChEBI" id="CHEBI:57540"/>
    </ligand>
</feature>
<dbReference type="HAMAP" id="MF_00394">
    <property type="entry name" value="NAD_Glyc3P_dehydrog"/>
    <property type="match status" value="1"/>
</dbReference>
<feature type="binding site" evidence="11">
    <location>
        <position position="226"/>
    </location>
    <ligand>
        <name>sn-glycerol 3-phosphate</name>
        <dbReference type="ChEBI" id="CHEBI:57597"/>
    </ligand>
</feature>
<dbReference type="GeneID" id="44004082"/>
<dbReference type="EC" id="1.1.1.94" evidence="11"/>
<feature type="binding site" evidence="11">
    <location>
        <position position="227"/>
    </location>
    <ligand>
        <name>sn-glycerol 3-phosphate</name>
        <dbReference type="ChEBI" id="CHEBI:57597"/>
    </ligand>
</feature>
<dbReference type="PANTHER" id="PTHR11728:SF1">
    <property type="entry name" value="GLYCEROL-3-PHOSPHATE DEHYDROGENASE [NAD(+)] 2, CHLOROPLASTIC"/>
    <property type="match status" value="1"/>
</dbReference>
<evidence type="ECO:0000259" key="16">
    <source>
        <dbReference type="Pfam" id="PF07479"/>
    </source>
</evidence>
<dbReference type="NCBIfam" id="NF000940">
    <property type="entry name" value="PRK00094.1-2"/>
    <property type="match status" value="1"/>
</dbReference>
<feature type="binding site" evidence="11">
    <location>
        <position position="110"/>
    </location>
    <ligand>
        <name>sn-glycerol 3-phosphate</name>
        <dbReference type="ChEBI" id="CHEBI:57597"/>
    </ligand>
</feature>
<feature type="binding site" evidence="13">
    <location>
        <begin position="226"/>
        <end position="227"/>
    </location>
    <ligand>
        <name>substrate</name>
    </ligand>
</feature>
<keyword evidence="2 11" id="KW-0963">Cytoplasm</keyword>
<feature type="binding site" evidence="14">
    <location>
        <position position="112"/>
    </location>
    <ligand>
        <name>NAD(+)</name>
        <dbReference type="ChEBI" id="CHEBI:57540"/>
    </ligand>
</feature>
<feature type="binding site" evidence="11">
    <location>
        <position position="250"/>
    </location>
    <ligand>
        <name>NADPH</name>
        <dbReference type="ChEBI" id="CHEBI:57783"/>
    </ligand>
</feature>
<keyword evidence="9 11" id="KW-0594">Phospholipid biosynthesis</keyword>
<dbReference type="PIRSF" id="PIRSF000114">
    <property type="entry name" value="Glycerol-3-P_dh"/>
    <property type="match status" value="1"/>
</dbReference>
<dbReference type="Pfam" id="PF01210">
    <property type="entry name" value="NAD_Gly3P_dh_N"/>
    <property type="match status" value="1"/>
</dbReference>
<organism evidence="18">
    <name type="scientific">Campylobacter hepaticus</name>
    <dbReference type="NCBI Taxonomy" id="1813019"/>
    <lineage>
        <taxon>Bacteria</taxon>
        <taxon>Pseudomonadati</taxon>
        <taxon>Campylobacterota</taxon>
        <taxon>Epsilonproteobacteria</taxon>
        <taxon>Campylobacterales</taxon>
        <taxon>Campylobacteraceae</taxon>
        <taxon>Campylobacter</taxon>
    </lineage>
</organism>
<dbReference type="AlphaFoldDB" id="A0A6A7JUG7"/>
<dbReference type="GO" id="GO:0006650">
    <property type="term" value="P:glycerophospholipid metabolic process"/>
    <property type="evidence" value="ECO:0007669"/>
    <property type="project" value="UniProtKB-UniRule"/>
</dbReference>
<reference evidence="18" key="2">
    <citation type="journal article" date="2019" name="Front. Microbiol.">
        <title>Campylobacter hepaticus, the cause of Spotty Liver Disease in chickens: Transmission and routes of infection.</title>
        <authorList>
            <person name="Van T.H."/>
            <person name="Moore R.J."/>
            <person name="Phung C."/>
        </authorList>
    </citation>
    <scope>NUCLEOTIDE SEQUENCE</scope>
    <source>
        <strain evidence="18">QLD_2/QLD</strain>
    </source>
</reference>
<evidence type="ECO:0000313" key="17">
    <source>
        <dbReference type="EMBL" id="AXP08331.1"/>
    </source>
</evidence>
<dbReference type="GO" id="GO:0047952">
    <property type="term" value="F:glycerol-3-phosphate dehydrogenase [NAD(P)+] activity"/>
    <property type="evidence" value="ECO:0007669"/>
    <property type="project" value="UniProtKB-UniRule"/>
</dbReference>
<evidence type="ECO:0000256" key="10">
    <source>
        <dbReference type="ARBA" id="ARBA00023264"/>
    </source>
</evidence>
<comment type="subcellular location">
    <subcellularLocation>
        <location evidence="11">Cytoplasm</location>
    </subcellularLocation>
</comment>
<evidence type="ECO:0000256" key="6">
    <source>
        <dbReference type="ARBA" id="ARBA00023002"/>
    </source>
</evidence>
<evidence type="ECO:0000256" key="1">
    <source>
        <dbReference type="ARBA" id="ARBA00011009"/>
    </source>
</evidence>
<feature type="binding site" evidence="11">
    <location>
        <position position="108"/>
    </location>
    <ligand>
        <name>sn-glycerol 3-phosphate</name>
        <dbReference type="ChEBI" id="CHEBI:57597"/>
    </ligand>
</feature>
<keyword evidence="7 11" id="KW-0520">NAD</keyword>
<feature type="binding site" evidence="11">
    <location>
        <position position="34"/>
    </location>
    <ligand>
        <name>NADPH</name>
        <dbReference type="ChEBI" id="CHEBI:57783"/>
    </ligand>
</feature>
<feature type="binding site" evidence="11">
    <location>
        <position position="162"/>
    </location>
    <ligand>
        <name>sn-glycerol 3-phosphate</name>
        <dbReference type="ChEBI" id="CHEBI:57597"/>
    </ligand>
</feature>